<dbReference type="PATRIC" id="fig|472175.3.peg.1059"/>
<dbReference type="AlphaFoldDB" id="A0A084UAN7"/>
<comment type="caution">
    <text evidence="2">The sequence shown here is derived from an EMBL/GenBank/DDBJ whole genome shotgun (WGS) entry which is preliminary data.</text>
</comment>
<dbReference type="eggNOG" id="COG5342">
    <property type="taxonomic scope" value="Bacteria"/>
</dbReference>
<evidence type="ECO:0000313" key="2">
    <source>
        <dbReference type="EMBL" id="KFB10023.1"/>
    </source>
</evidence>
<gene>
    <name evidence="2" type="ORF">EL18_01051</name>
</gene>
<feature type="signal peptide" evidence="1">
    <location>
        <begin position="1"/>
        <end position="25"/>
    </location>
</feature>
<accession>A0A084UAN7</accession>
<organism evidence="2 3">
    <name type="scientific">Nitratireductor basaltis</name>
    <dbReference type="NCBI Taxonomy" id="472175"/>
    <lineage>
        <taxon>Bacteria</taxon>
        <taxon>Pseudomonadati</taxon>
        <taxon>Pseudomonadota</taxon>
        <taxon>Alphaproteobacteria</taxon>
        <taxon>Hyphomicrobiales</taxon>
        <taxon>Phyllobacteriaceae</taxon>
        <taxon>Nitratireductor</taxon>
    </lineage>
</organism>
<proteinExistence type="predicted"/>
<dbReference type="RefSeq" id="WP_036480508.1">
    <property type="nucleotide sequence ID" value="NZ_JMQM01000001.1"/>
</dbReference>
<feature type="chain" id="PRO_5001783232" evidence="1">
    <location>
        <begin position="26"/>
        <end position="210"/>
    </location>
</feature>
<sequence length="210" mass="22709">MKSLIAKATRLALIFGGALSASVAAGGGAAVAQQQQAQPDGWFKACTKQDEVDVCNVQHLLRTQSGQLLTAINLIEVKGKVNRRVLQIAVPTARLIPPGVGLQVDGGAATKIDYAICLPDRCVAEAQLSDQIVASFKKGSELTLTSVNFQNQPNPIKITLKGFTDAFDGPPLKQEDLNERQQKLQEFVNKNNEEFTKKLKEAQEKAKQAQ</sequence>
<protein>
    <submittedName>
        <fullName evidence="2">Invasion associated locus B</fullName>
    </submittedName>
</protein>
<keyword evidence="1" id="KW-0732">Signal</keyword>
<evidence type="ECO:0000256" key="1">
    <source>
        <dbReference type="SAM" id="SignalP"/>
    </source>
</evidence>
<reference evidence="2 3" key="1">
    <citation type="submission" date="2014-05" db="EMBL/GenBank/DDBJ databases">
        <title>Draft Genome Sequence of Nitratireductor basaltis Strain UMTGB225, A Marine Bacterium Isolated from Green Barrel Tunicate.</title>
        <authorList>
            <person name="Gan H.Y."/>
        </authorList>
    </citation>
    <scope>NUCLEOTIDE SEQUENCE [LARGE SCALE GENOMIC DNA]</scope>
    <source>
        <strain evidence="2 3">UMTGB225</strain>
    </source>
</reference>
<evidence type="ECO:0000313" key="3">
    <source>
        <dbReference type="Proteomes" id="UP000053675"/>
    </source>
</evidence>
<name>A0A084UAN7_9HYPH</name>
<dbReference type="InterPro" id="IPR010642">
    <property type="entry name" value="Invasion_prot_B"/>
</dbReference>
<dbReference type="Pfam" id="PF06776">
    <property type="entry name" value="IalB"/>
    <property type="match status" value="1"/>
</dbReference>
<keyword evidence="3" id="KW-1185">Reference proteome</keyword>
<dbReference type="EMBL" id="JMQM01000001">
    <property type="protein sequence ID" value="KFB10023.1"/>
    <property type="molecule type" value="Genomic_DNA"/>
</dbReference>
<dbReference type="Proteomes" id="UP000053675">
    <property type="component" value="Unassembled WGS sequence"/>
</dbReference>
<dbReference type="OrthoDB" id="8017994at2"/>
<dbReference type="Gene3D" id="2.60.40.1880">
    <property type="entry name" value="Invasion associated locus B (IalB) protein"/>
    <property type="match status" value="1"/>
</dbReference>
<dbReference type="InterPro" id="IPR038696">
    <property type="entry name" value="IalB_sf"/>
</dbReference>
<dbReference type="STRING" id="472175.EL18_01051"/>